<dbReference type="SUPFAM" id="SSF81321">
    <property type="entry name" value="Family A G protein-coupled receptor-like"/>
    <property type="match status" value="1"/>
</dbReference>
<organism evidence="1 2">
    <name type="scientific">Pomacea canaliculata</name>
    <name type="common">Golden apple snail</name>
    <dbReference type="NCBI Taxonomy" id="400727"/>
    <lineage>
        <taxon>Eukaryota</taxon>
        <taxon>Metazoa</taxon>
        <taxon>Spiralia</taxon>
        <taxon>Lophotrochozoa</taxon>
        <taxon>Mollusca</taxon>
        <taxon>Gastropoda</taxon>
        <taxon>Caenogastropoda</taxon>
        <taxon>Architaenioglossa</taxon>
        <taxon>Ampullarioidea</taxon>
        <taxon>Ampullariidae</taxon>
        <taxon>Pomacea</taxon>
    </lineage>
</organism>
<reference evidence="1 2" key="1">
    <citation type="submission" date="2018-04" db="EMBL/GenBank/DDBJ databases">
        <title>The genome of golden apple snail Pomacea canaliculata provides insight into stress tolerance and invasive adaptation.</title>
        <authorList>
            <person name="Liu C."/>
            <person name="Liu B."/>
            <person name="Ren Y."/>
            <person name="Zhang Y."/>
            <person name="Wang H."/>
            <person name="Li S."/>
            <person name="Jiang F."/>
            <person name="Yin L."/>
            <person name="Zhang G."/>
            <person name="Qian W."/>
            <person name="Fan W."/>
        </authorList>
    </citation>
    <scope>NUCLEOTIDE SEQUENCE [LARGE SCALE GENOMIC DNA]</scope>
    <source>
        <strain evidence="1">SZHN2017</strain>
        <tissue evidence="1">Muscle</tissue>
    </source>
</reference>
<dbReference type="Proteomes" id="UP000245119">
    <property type="component" value="Linkage Group LG10"/>
</dbReference>
<evidence type="ECO:0000313" key="2">
    <source>
        <dbReference type="Proteomes" id="UP000245119"/>
    </source>
</evidence>
<gene>
    <name evidence="1" type="ORF">C0Q70_16555</name>
</gene>
<keyword evidence="2" id="KW-1185">Reference proteome</keyword>
<protein>
    <recommendedName>
        <fullName evidence="3">G-protein coupled receptors family 1 profile domain-containing protein</fullName>
    </recommendedName>
</protein>
<evidence type="ECO:0000313" key="1">
    <source>
        <dbReference type="EMBL" id="PVD23289.1"/>
    </source>
</evidence>
<dbReference type="Gene3D" id="1.20.1070.10">
    <property type="entry name" value="Rhodopsin 7-helix transmembrane proteins"/>
    <property type="match status" value="1"/>
</dbReference>
<accession>A0A2T7NQ38</accession>
<name>A0A2T7NQ38_POMCA</name>
<comment type="caution">
    <text evidence="1">The sequence shown here is derived from an EMBL/GenBank/DDBJ whole genome shotgun (WGS) entry which is preliminary data.</text>
</comment>
<proteinExistence type="predicted"/>
<dbReference type="EMBL" id="PZQS01000010">
    <property type="protein sequence ID" value="PVD23289.1"/>
    <property type="molecule type" value="Genomic_DNA"/>
</dbReference>
<evidence type="ECO:0008006" key="3">
    <source>
        <dbReference type="Google" id="ProtNLM"/>
    </source>
</evidence>
<dbReference type="AlphaFoldDB" id="A0A2T7NQ38"/>
<sequence>MLMVSRYRPWGLPLTTTLAISSLRNHLVYRCLSCDKDLVGSKGVPILFVAANWLVYLNSSLNPVIYNFMSGEQQRNINHVNETATLMT</sequence>